<proteinExistence type="predicted"/>
<reference evidence="2 3" key="1">
    <citation type="submission" date="2018-08" db="EMBL/GenBank/DDBJ databases">
        <title>A genome reference for cultivated species of the human gut microbiota.</title>
        <authorList>
            <person name="Zou Y."/>
            <person name="Xue W."/>
            <person name="Luo G."/>
        </authorList>
    </citation>
    <scope>NUCLEOTIDE SEQUENCE [LARGE SCALE GENOMIC DNA]</scope>
    <source>
        <strain evidence="2 3">AF24-4</strain>
    </source>
</reference>
<dbReference type="RefSeq" id="WP_118125843.1">
    <property type="nucleotide sequence ID" value="NZ_JBBNFR010000088.1"/>
</dbReference>
<dbReference type="Gene3D" id="3.40.50.10140">
    <property type="entry name" value="Toll/interleukin-1 receptor homology (TIR) domain"/>
    <property type="match status" value="1"/>
</dbReference>
<dbReference type="Proteomes" id="UP000285820">
    <property type="component" value="Unassembled WGS sequence"/>
</dbReference>
<evidence type="ECO:0000313" key="3">
    <source>
        <dbReference type="Proteomes" id="UP000285820"/>
    </source>
</evidence>
<comment type="caution">
    <text evidence="2">The sequence shown here is derived from an EMBL/GenBank/DDBJ whole genome shotgun (WGS) entry which is preliminary data.</text>
</comment>
<evidence type="ECO:0000259" key="1">
    <source>
        <dbReference type="PROSITE" id="PS50104"/>
    </source>
</evidence>
<protein>
    <submittedName>
        <fullName evidence="2">Toll/interleukin-1 receptor domain-containing protein</fullName>
    </submittedName>
</protein>
<gene>
    <name evidence="2" type="ORF">DWY29_07715</name>
</gene>
<dbReference type="EMBL" id="QRUN01000008">
    <property type="protein sequence ID" value="RGR68755.1"/>
    <property type="molecule type" value="Genomic_DNA"/>
</dbReference>
<dbReference type="GO" id="GO:0007165">
    <property type="term" value="P:signal transduction"/>
    <property type="evidence" value="ECO:0007669"/>
    <property type="project" value="InterPro"/>
</dbReference>
<dbReference type="SMART" id="SM00255">
    <property type="entry name" value="TIR"/>
    <property type="match status" value="1"/>
</dbReference>
<dbReference type="InterPro" id="IPR000157">
    <property type="entry name" value="TIR_dom"/>
</dbReference>
<dbReference type="AlphaFoldDB" id="A0A3R6AHI3"/>
<name>A0A3R6AHI3_9FIRM</name>
<dbReference type="InterPro" id="IPR035897">
    <property type="entry name" value="Toll_tir_struct_dom_sf"/>
</dbReference>
<feature type="domain" description="TIR" evidence="1">
    <location>
        <begin position="144"/>
        <end position="286"/>
    </location>
</feature>
<organism evidence="2 3">
    <name type="scientific">Roseburia inulinivorans</name>
    <dbReference type="NCBI Taxonomy" id="360807"/>
    <lineage>
        <taxon>Bacteria</taxon>
        <taxon>Bacillati</taxon>
        <taxon>Bacillota</taxon>
        <taxon>Clostridia</taxon>
        <taxon>Lachnospirales</taxon>
        <taxon>Lachnospiraceae</taxon>
        <taxon>Roseburia</taxon>
    </lineage>
</organism>
<dbReference type="Pfam" id="PF13676">
    <property type="entry name" value="TIR_2"/>
    <property type="match status" value="1"/>
</dbReference>
<sequence length="291" mass="34072">MDYKCFENLNDTEMANLLKLLKWKARHNDCDLDYVQIAKYLNVDNRIAEEYIQYLHRKHYIKKWFDIKCPSCGHYTRTDETELKKGINCSYVDCDQTLDVQNLKYKYEIFYKINDEKVLGKKGGEQTVTQFKIREDNSYMAEEGSIKVFMSYSHEDEKYKEKLDKHLAVLKRNKKIKTWNDRKLVPGKDIDKEIGKSLVEADIIILLLSADFFASEYCYCTEMTKALELYEEGQNMIVPVIVRSCDWLGSPLAKLVALPKDGKAINKWEDEDEAYMDVVAGIKKVIEEIGE</sequence>
<accession>A0A3R6AHI3</accession>
<evidence type="ECO:0000313" key="2">
    <source>
        <dbReference type="EMBL" id="RGR68755.1"/>
    </source>
</evidence>
<dbReference type="PROSITE" id="PS50104">
    <property type="entry name" value="TIR"/>
    <property type="match status" value="1"/>
</dbReference>
<dbReference type="SUPFAM" id="SSF52200">
    <property type="entry name" value="Toll/Interleukin receptor TIR domain"/>
    <property type="match status" value="1"/>
</dbReference>
<keyword evidence="2" id="KW-0675">Receptor</keyword>